<sequence>MGRRAGGVHGRDSCERGVATGGGAYHGFVSGIPGVLVAEQPHYLPWVDFYEQVARAGTLLVLDNVQWLRRGWQRRTRVALPANVPLPPPTEPGFQWLSIPLEDPHRDTLIQDLAVDTRQPWARKHLQTLVTLYGRRPHFGAQVLPLVEPFYDMAAREGGPGSLLRVLLASMALFHEPLGLRPNIVLASTLEKRGDDKTGRLVAYCQQLGAHTYYSGMGSSLYLKLSLFRAADVRVLWQRFRHPPYPQGREGRFVHGMSLVDVLANVPVDEVRQWLEPSPWGPFAQTGSGGA</sequence>
<reference evidence="1 2" key="1">
    <citation type="submission" date="2020-04" db="EMBL/GenBank/DDBJ databases">
        <title>Draft genome of Pyxidicoccus fallax type strain.</title>
        <authorList>
            <person name="Whitworth D.E."/>
        </authorList>
    </citation>
    <scope>NUCLEOTIDE SEQUENCE [LARGE SCALE GENOMIC DNA]</scope>
    <source>
        <strain evidence="1 2">DSM 14698</strain>
    </source>
</reference>
<organism evidence="1 2">
    <name type="scientific">Pyxidicoccus fallax</name>
    <dbReference type="NCBI Taxonomy" id="394095"/>
    <lineage>
        <taxon>Bacteria</taxon>
        <taxon>Pseudomonadati</taxon>
        <taxon>Myxococcota</taxon>
        <taxon>Myxococcia</taxon>
        <taxon>Myxococcales</taxon>
        <taxon>Cystobacterineae</taxon>
        <taxon>Myxococcaceae</taxon>
        <taxon>Pyxidicoccus</taxon>
    </lineage>
</organism>
<proteinExistence type="predicted"/>
<dbReference type="InterPro" id="IPR014985">
    <property type="entry name" value="WbqC"/>
</dbReference>
<accession>A0A848LY81</accession>
<dbReference type="EMBL" id="JABBJJ010000540">
    <property type="protein sequence ID" value="NMO23148.1"/>
    <property type="molecule type" value="Genomic_DNA"/>
</dbReference>
<dbReference type="AlphaFoldDB" id="A0A848LY81"/>
<dbReference type="Proteomes" id="UP000518300">
    <property type="component" value="Unassembled WGS sequence"/>
</dbReference>
<comment type="caution">
    <text evidence="1">The sequence shown here is derived from an EMBL/GenBank/DDBJ whole genome shotgun (WGS) entry which is preliminary data.</text>
</comment>
<name>A0A848LY81_9BACT</name>
<dbReference type="Pfam" id="PF08889">
    <property type="entry name" value="WbqC"/>
    <property type="match status" value="1"/>
</dbReference>
<protein>
    <submittedName>
        <fullName evidence="1">WbqC family protein</fullName>
    </submittedName>
</protein>
<evidence type="ECO:0000313" key="2">
    <source>
        <dbReference type="Proteomes" id="UP000518300"/>
    </source>
</evidence>
<evidence type="ECO:0000313" key="1">
    <source>
        <dbReference type="EMBL" id="NMO23148.1"/>
    </source>
</evidence>
<keyword evidence="2" id="KW-1185">Reference proteome</keyword>
<gene>
    <name evidence="1" type="ORF">HG543_51050</name>
</gene>